<dbReference type="PATRIC" id="fig|1449976.3.peg.7701"/>
<feature type="region of interest" description="Disordered" evidence="1">
    <location>
        <begin position="1"/>
        <end position="50"/>
    </location>
</feature>
<organism evidence="2 3">
    <name type="scientific">Kutzneria albida DSM 43870</name>
    <dbReference type="NCBI Taxonomy" id="1449976"/>
    <lineage>
        <taxon>Bacteria</taxon>
        <taxon>Bacillati</taxon>
        <taxon>Actinomycetota</taxon>
        <taxon>Actinomycetes</taxon>
        <taxon>Pseudonocardiales</taxon>
        <taxon>Pseudonocardiaceae</taxon>
        <taxon>Kutzneria</taxon>
    </lineage>
</organism>
<dbReference type="RefSeq" id="WP_025360852.1">
    <property type="nucleotide sequence ID" value="NZ_CP007155.1"/>
</dbReference>
<dbReference type="STRING" id="1449976.KALB_7667"/>
<name>W5WS77_9PSEU</name>
<protein>
    <submittedName>
        <fullName evidence="2">Uncharacterized protein</fullName>
    </submittedName>
</protein>
<evidence type="ECO:0000256" key="1">
    <source>
        <dbReference type="SAM" id="MobiDB-lite"/>
    </source>
</evidence>
<dbReference type="EMBL" id="CP007155">
    <property type="protein sequence ID" value="AHI01025.1"/>
    <property type="molecule type" value="Genomic_DNA"/>
</dbReference>
<proteinExistence type="predicted"/>
<dbReference type="eggNOG" id="ENOG5033VBK">
    <property type="taxonomic scope" value="Bacteria"/>
</dbReference>
<evidence type="ECO:0000313" key="2">
    <source>
        <dbReference type="EMBL" id="AHI01025.1"/>
    </source>
</evidence>
<sequence length="762" mass="85534">MSGEESAPSTPAASSEPAPESGQQKAAAEGAQQSGNDNRTGDWTENPLGQDDWAFKDAYRRGQRNLSTDGPMAFLRESIIHEQHIGDRYEFSVGQGLALSSGSVREEVLEWVRARYVPVPGYDLMRSTLSDRSLIVLHGLPGTGRATTALRLLDESADGKVYRLDSRQSITALTDKHVEQGRGYVAELLDRSAAPPTEAQLDMVRDLLQKHSCTCVLIIETDRLRGDALGGYAIECPPPDGDALLRSHIGEEVREDDEEGVEDLLTAMAETPRLLAARGPAPRPSETVQMAKLLAEFGRREIDLAGLERQAALAVHDQVREWFAVLVVPGQVDDQLDALRLAAFRISLAVLNETSYDIVSHWGEKLANLFMEVVSTQTAPQRRSAFTGDQEYQLAASRAGIVDGELCIGHVRVPQDLVCFHDDRFPVVLLSYVWQKHHEVHNALITWLLELSKHPQSMIWVRAAQSAGLFCALDFHSAFDKMIQRGARAKGKRQHQRRLFAAVALDQAARDERVTEAVRDRLRYWRRSGREAEKWTAAAALGYDLGRRFLDTTLDELRVLGTPSEQRSVLAETDDRSLVWISAFSLANLFAFGEVLPLLDRLADWTLSKRQSLRELAWCTILHLIDMHGIDLDLLAHSVGRDERLMPRHRERWPLLLALQDAEPKLVQPIAYLLRWALRGRRADYVAKNLFGPWIRAGERDPECLDALVRFVPHLVERDNDARLLNHLITRLRLDWSDPLRDDAAELLQAAVSRSTARENAR</sequence>
<dbReference type="OrthoDB" id="3655233at2"/>
<dbReference type="Proteomes" id="UP000019225">
    <property type="component" value="Chromosome"/>
</dbReference>
<dbReference type="KEGG" id="kal:KALB_7667"/>
<dbReference type="HOGENOM" id="CLU_365939_0_0_11"/>
<evidence type="ECO:0000313" key="3">
    <source>
        <dbReference type="Proteomes" id="UP000019225"/>
    </source>
</evidence>
<feature type="compositionally biased region" description="Low complexity" evidence="1">
    <location>
        <begin position="1"/>
        <end position="35"/>
    </location>
</feature>
<dbReference type="AlphaFoldDB" id="W5WS77"/>
<accession>W5WS77</accession>
<gene>
    <name evidence="2" type="ORF">KALB_7667</name>
</gene>
<reference evidence="2 3" key="1">
    <citation type="journal article" date="2014" name="BMC Genomics">
        <title>Complete genome sequence of producer of the glycopeptide antibiotic Aculeximycin Kutzneria albida DSM 43870T, a representative of minor genus of Pseudonocardiaceae.</title>
        <authorList>
            <person name="Rebets Y."/>
            <person name="Tokovenko B."/>
            <person name="Lushchyk I."/>
            <person name="Ruckert C."/>
            <person name="Zaburannyi N."/>
            <person name="Bechthold A."/>
            <person name="Kalinowski J."/>
            <person name="Luzhetskyy A."/>
        </authorList>
    </citation>
    <scope>NUCLEOTIDE SEQUENCE [LARGE SCALE GENOMIC DNA]</scope>
    <source>
        <strain evidence="2">DSM 43870</strain>
    </source>
</reference>
<keyword evidence="3" id="KW-1185">Reference proteome</keyword>